<protein>
    <submittedName>
        <fullName evidence="17">Alpha-N-acetylgalactosaminide alpha-2,6-sialyltransferase 3-like isoform X1</fullName>
    </submittedName>
</protein>
<keyword evidence="7" id="KW-0730">Sialic acid</keyword>
<keyword evidence="10" id="KW-0443">Lipid metabolism</keyword>
<evidence type="ECO:0000256" key="4">
    <source>
        <dbReference type="ARBA" id="ARBA00022679"/>
    </source>
</evidence>
<dbReference type="GO" id="GO:0001574">
    <property type="term" value="P:ganglioside biosynthetic process"/>
    <property type="evidence" value="ECO:0007669"/>
    <property type="project" value="TreeGrafter"/>
</dbReference>
<evidence type="ECO:0000256" key="11">
    <source>
        <dbReference type="ARBA" id="ARBA00023136"/>
    </source>
</evidence>
<comment type="catalytic activity">
    <reaction evidence="14">
        <text>a ganglioside GM1b (d18:1(4E)) + CMP-N-acetyl-beta-neuraminate = a ganglioside GD1alpha (d18:1(4E)) + CMP + H(+)</text>
        <dbReference type="Rhea" id="RHEA:41968"/>
        <dbReference type="ChEBI" id="CHEBI:15378"/>
        <dbReference type="ChEBI" id="CHEBI:57812"/>
        <dbReference type="ChEBI" id="CHEBI:60377"/>
        <dbReference type="ChEBI" id="CHEBI:78568"/>
        <dbReference type="ChEBI" id="CHEBI:78569"/>
    </reaction>
    <physiologicalReaction direction="left-to-right" evidence="14">
        <dbReference type="Rhea" id="RHEA:41969"/>
    </physiologicalReaction>
</comment>
<sequence>MSILYVDLRSLVKFNHKNRTPFLIGLVVGFTICNFVYFPTYFPTTYLGERRPRPPSYATMYNIIADPAKPLEPFNNTDPLSGYVNVLKDKAPFKRHCSVCALVSTSGHVLNYMAGEEIDQAECVIRMNHAPVDGFEKHVGTRTTVRVATHKNFEEAWRQITHIISTENLSNVFVWGPDRTMRTDGKGKTYNYLLSLAKASTDVEFYMLTPERMRYSHQLFDNETGLPRRPESDIYLSTGWFTMVLATEMCDQIKVYGMSNGDNCRDPNAYPAAYHYFHHFLDFQGRRKECDEYNRMENMKTGAHRFFAEKKVFGRWSKYHNITFHFPTWTPEE</sequence>
<keyword evidence="12" id="KW-1015">Disulfide bond</keyword>
<evidence type="ECO:0000256" key="6">
    <source>
        <dbReference type="ARBA" id="ARBA00022968"/>
    </source>
</evidence>
<dbReference type="KEGG" id="bbel:109481993"/>
<evidence type="ECO:0000256" key="15">
    <source>
        <dbReference type="SAM" id="Phobius"/>
    </source>
</evidence>
<name>A0A6P4ZG85_BRABE</name>
<reference evidence="17" key="1">
    <citation type="submission" date="2025-08" db="UniProtKB">
        <authorList>
            <consortium name="RefSeq"/>
        </authorList>
    </citation>
    <scope>IDENTIFICATION</scope>
    <source>
        <tissue evidence="17">Gonad</tissue>
    </source>
</reference>
<organism evidence="16 17">
    <name type="scientific">Branchiostoma belcheri</name>
    <name type="common">Amphioxus</name>
    <dbReference type="NCBI Taxonomy" id="7741"/>
    <lineage>
        <taxon>Eukaryota</taxon>
        <taxon>Metazoa</taxon>
        <taxon>Chordata</taxon>
        <taxon>Cephalochordata</taxon>
        <taxon>Leptocardii</taxon>
        <taxon>Amphioxiformes</taxon>
        <taxon>Branchiostomatidae</taxon>
        <taxon>Branchiostoma</taxon>
    </lineage>
</organism>
<proteinExistence type="inferred from homology"/>
<dbReference type="GO" id="GO:0000139">
    <property type="term" value="C:Golgi membrane"/>
    <property type="evidence" value="ECO:0007669"/>
    <property type="project" value="UniProtKB-SubCell"/>
</dbReference>
<dbReference type="AlphaFoldDB" id="A0A6P4ZG85"/>
<evidence type="ECO:0000256" key="3">
    <source>
        <dbReference type="ARBA" id="ARBA00022676"/>
    </source>
</evidence>
<keyword evidence="4" id="KW-0808">Transferase</keyword>
<dbReference type="Pfam" id="PF00777">
    <property type="entry name" value="Glyco_transf_29"/>
    <property type="match status" value="1"/>
</dbReference>
<evidence type="ECO:0000256" key="12">
    <source>
        <dbReference type="ARBA" id="ARBA00023157"/>
    </source>
</evidence>
<dbReference type="InterPro" id="IPR001675">
    <property type="entry name" value="Glyco_trans_29"/>
</dbReference>
<keyword evidence="6" id="KW-0735">Signal-anchor</keyword>
<dbReference type="PANTHER" id="PTHR45906">
    <property type="entry name" value="ALPHA-N-ACETYL-NEURAMINYL-2,3-BETA-GALACTOSYL-1, 3-N-ACETYL-GALACTOSAMINIDE ALPHA-2,6-SIALYLTRANSFERASE-LIKE"/>
    <property type="match status" value="1"/>
</dbReference>
<keyword evidence="16" id="KW-1185">Reference proteome</keyword>
<keyword evidence="3" id="KW-0328">Glycosyltransferase</keyword>
<dbReference type="PANTHER" id="PTHR45906:SF1">
    <property type="entry name" value="ALPHA-N-ACETYL-NEURAMINYL-2,3-BETA-GALACTOSYL-1, 3-N-ACETYL-GALACTOSAMINIDE ALPHA-2,6-SIALYLTRANSFERASE-LIKE"/>
    <property type="match status" value="1"/>
</dbReference>
<gene>
    <name evidence="17" type="primary">LOC109481993</name>
</gene>
<evidence type="ECO:0000313" key="17">
    <source>
        <dbReference type="RefSeq" id="XP_019640215.1"/>
    </source>
</evidence>
<evidence type="ECO:0000313" key="16">
    <source>
        <dbReference type="Proteomes" id="UP000515135"/>
    </source>
</evidence>
<dbReference type="GeneID" id="109481993"/>
<evidence type="ECO:0000256" key="7">
    <source>
        <dbReference type="ARBA" id="ARBA00022981"/>
    </source>
</evidence>
<keyword evidence="5 15" id="KW-0812">Transmembrane</keyword>
<dbReference type="Gene3D" id="3.90.1480.20">
    <property type="entry name" value="Glycosyl transferase family 29"/>
    <property type="match status" value="1"/>
</dbReference>
<accession>A0A6P4ZG85</accession>
<evidence type="ECO:0000256" key="2">
    <source>
        <dbReference type="ARBA" id="ARBA00006003"/>
    </source>
</evidence>
<dbReference type="OrthoDB" id="10264956at2759"/>
<dbReference type="InterPro" id="IPR038578">
    <property type="entry name" value="GT29-like_sf"/>
</dbReference>
<keyword evidence="11 15" id="KW-0472">Membrane</keyword>
<evidence type="ECO:0000256" key="10">
    <source>
        <dbReference type="ARBA" id="ARBA00023098"/>
    </source>
</evidence>
<evidence type="ECO:0000256" key="14">
    <source>
        <dbReference type="ARBA" id="ARBA00043744"/>
    </source>
</evidence>
<keyword evidence="13" id="KW-0325">Glycoprotein</keyword>
<evidence type="ECO:0000256" key="13">
    <source>
        <dbReference type="ARBA" id="ARBA00023180"/>
    </source>
</evidence>
<feature type="transmembrane region" description="Helical" evidence="15">
    <location>
        <begin position="21"/>
        <end position="42"/>
    </location>
</feature>
<keyword evidence="8 15" id="KW-1133">Transmembrane helix</keyword>
<dbReference type="Proteomes" id="UP000515135">
    <property type="component" value="Unplaced"/>
</dbReference>
<evidence type="ECO:0000256" key="5">
    <source>
        <dbReference type="ARBA" id="ARBA00022692"/>
    </source>
</evidence>
<evidence type="ECO:0000256" key="9">
    <source>
        <dbReference type="ARBA" id="ARBA00023034"/>
    </source>
</evidence>
<keyword evidence="9" id="KW-0333">Golgi apparatus</keyword>
<evidence type="ECO:0000256" key="8">
    <source>
        <dbReference type="ARBA" id="ARBA00022989"/>
    </source>
</evidence>
<dbReference type="GO" id="GO:0001665">
    <property type="term" value="F:alpha-N-acetylgalactosaminide alpha-2,6-sialyltransferase activity"/>
    <property type="evidence" value="ECO:0007669"/>
    <property type="project" value="TreeGrafter"/>
</dbReference>
<evidence type="ECO:0000256" key="1">
    <source>
        <dbReference type="ARBA" id="ARBA00004323"/>
    </source>
</evidence>
<comment type="subcellular location">
    <subcellularLocation>
        <location evidence="1">Golgi apparatus membrane</location>
        <topology evidence="1">Single-pass type II membrane protein</topology>
    </subcellularLocation>
</comment>
<dbReference type="RefSeq" id="XP_019640215.1">
    <property type="nucleotide sequence ID" value="XM_019784656.1"/>
</dbReference>
<comment type="similarity">
    <text evidence="2">Belongs to the glycosyltransferase 29 family.</text>
</comment>